<name>A0A239MCU2_EKHLU</name>
<dbReference type="Gene3D" id="3.40.960.10">
    <property type="entry name" value="VSR Endonuclease"/>
    <property type="match status" value="1"/>
</dbReference>
<dbReference type="RefSeq" id="WP_089358455.1">
    <property type="nucleotide sequence ID" value="NZ_FZPD01000009.1"/>
</dbReference>
<keyword evidence="2" id="KW-1185">Reference proteome</keyword>
<dbReference type="Proteomes" id="UP000198393">
    <property type="component" value="Unassembled WGS sequence"/>
</dbReference>
<evidence type="ECO:0008006" key="3">
    <source>
        <dbReference type="Google" id="ProtNLM"/>
    </source>
</evidence>
<dbReference type="AlphaFoldDB" id="A0A239MCU2"/>
<gene>
    <name evidence="1" type="ORF">SAMN05421640_3795</name>
</gene>
<proteinExistence type="predicted"/>
<organism evidence="1 2">
    <name type="scientific">Ekhidna lutea</name>
    <dbReference type="NCBI Taxonomy" id="447679"/>
    <lineage>
        <taxon>Bacteria</taxon>
        <taxon>Pseudomonadati</taxon>
        <taxon>Bacteroidota</taxon>
        <taxon>Cytophagia</taxon>
        <taxon>Cytophagales</taxon>
        <taxon>Reichenbachiellaceae</taxon>
        <taxon>Ekhidna</taxon>
    </lineage>
</organism>
<evidence type="ECO:0000313" key="1">
    <source>
        <dbReference type="EMBL" id="SNT40300.1"/>
    </source>
</evidence>
<accession>A0A239MCU2</accession>
<sequence>MARNRYDIEHFKKLAIERGGECLSHEFIKVAKKLHWRCANGHEWWSAPVNILKGNWCKSCSAKKATEHLRKSIEDCHELAKTREGYCLSIEYVNSQENLEWQCKAGHKWHASYANVKKGTWCRICSGEEAGKRRRTPLKFFQDYAKKKKGVCISTTYTKQTDRLTFRCSEGHEWDTAASVIKNNRTWCPYCAGTYRADTPELKQSRLLELKKIAASKGGECLSAEYINQKVKMHFRCKEGHEWWTTASIVKRGGWCKSCSSSQANDWKRDNIGIFKRIIEKRGGKCLSKKYVNQQTRIHVQCENGHDWWAFPQHIKRGLWCRKCNGSAPHSLEDVQNLAIERGGECLSKSYKNDMTKVTWQCAEGHIWDATPNNIKRGKWCPTCNSGIGERVCRLALEKIFNKHFNKVRPEWLRNKNGRLLELDGYNEELKLAFEHQGTQHYSDKYNHRFGKKNLKQNDLQKRKICDSRGIKIIYIPEVFTDTKLNDLVPTIIEQLKKFGIPFPVQAANLELDPREVYTYTKTKEVEQRETRAIELLKSKQLQLLDIFRTNSGVKLKIQCQVNHIRTVAIGAILNHRFCPNCERKRRKTDANRR</sequence>
<dbReference type="EMBL" id="FZPD01000009">
    <property type="protein sequence ID" value="SNT40300.1"/>
    <property type="molecule type" value="Genomic_DNA"/>
</dbReference>
<evidence type="ECO:0000313" key="2">
    <source>
        <dbReference type="Proteomes" id="UP000198393"/>
    </source>
</evidence>
<dbReference type="OrthoDB" id="583824at2"/>
<protein>
    <recommendedName>
        <fullName evidence="3">Zinc-ribbon domain-containing protein</fullName>
    </recommendedName>
</protein>
<reference evidence="1 2" key="1">
    <citation type="submission" date="2017-06" db="EMBL/GenBank/DDBJ databases">
        <authorList>
            <person name="Kim H.J."/>
            <person name="Triplett B.A."/>
        </authorList>
    </citation>
    <scope>NUCLEOTIDE SEQUENCE [LARGE SCALE GENOMIC DNA]</scope>
    <source>
        <strain evidence="1 2">DSM 19307</strain>
    </source>
</reference>